<evidence type="ECO:0000313" key="3">
    <source>
        <dbReference type="EMBL" id="URN92923.1"/>
    </source>
</evidence>
<dbReference type="SUPFAM" id="SSF58113">
    <property type="entry name" value="Apolipoprotein A-I"/>
    <property type="match status" value="1"/>
</dbReference>
<reference evidence="3" key="1">
    <citation type="submission" date="2022-05" db="EMBL/GenBank/DDBJ databases">
        <title>Novel bacterial taxa in a minimal lignocellulolytic consortium and its capacity to transform plastics disclosed by genome-resolved metagenomics.</title>
        <authorList>
            <person name="Rodriguez C.A.D."/>
            <person name="Diaz-Garcia L."/>
            <person name="Herrera K."/>
            <person name="Tarazona N.A."/>
            <person name="Sproer C."/>
            <person name="Overmann J."/>
            <person name="Jimenez D.J."/>
        </authorList>
    </citation>
    <scope>NUCLEOTIDE SEQUENCE</scope>
    <source>
        <strain evidence="3">MAG5</strain>
    </source>
</reference>
<dbReference type="InterPro" id="IPR001387">
    <property type="entry name" value="Cro/C1-type_HTH"/>
</dbReference>
<dbReference type="AlphaFoldDB" id="A0A9J6ZA50"/>
<dbReference type="InterPro" id="IPR036779">
    <property type="entry name" value="LysM_dom_sf"/>
</dbReference>
<accession>A0A9J6ZA50</accession>
<dbReference type="Proteomes" id="UP001056756">
    <property type="component" value="Chromosome"/>
</dbReference>
<protein>
    <submittedName>
        <fullName evidence="3">LysM peptidoglycan-binding domain-containing protein</fullName>
    </submittedName>
</protein>
<organism evidence="3 4">
    <name type="scientific">Candidatus Pristimantibacillus lignocellulolyticus</name>
    <dbReference type="NCBI Taxonomy" id="2994561"/>
    <lineage>
        <taxon>Bacteria</taxon>
        <taxon>Bacillati</taxon>
        <taxon>Bacillota</taxon>
        <taxon>Bacilli</taxon>
        <taxon>Bacillales</taxon>
        <taxon>Paenibacillaceae</taxon>
        <taxon>Candidatus Pristimantibacillus</taxon>
    </lineage>
</organism>
<evidence type="ECO:0000259" key="1">
    <source>
        <dbReference type="PROSITE" id="PS50943"/>
    </source>
</evidence>
<dbReference type="PROSITE" id="PS51782">
    <property type="entry name" value="LYSM"/>
    <property type="match status" value="4"/>
</dbReference>
<dbReference type="SMART" id="SM00257">
    <property type="entry name" value="LysM"/>
    <property type="match status" value="4"/>
</dbReference>
<dbReference type="CDD" id="cd00118">
    <property type="entry name" value="LysM"/>
    <property type="match status" value="4"/>
</dbReference>
<feature type="domain" description="HTH cro/C1-type" evidence="1">
    <location>
        <begin position="164"/>
        <end position="185"/>
    </location>
</feature>
<dbReference type="PANTHER" id="PTHR33734:SF22">
    <property type="entry name" value="MEMBRANE-BOUND LYTIC MUREIN TRANSGLYCOSYLASE D"/>
    <property type="match status" value="1"/>
</dbReference>
<dbReference type="GO" id="GO:0008932">
    <property type="term" value="F:lytic endotransglycosylase activity"/>
    <property type="evidence" value="ECO:0007669"/>
    <property type="project" value="TreeGrafter"/>
</dbReference>
<dbReference type="InterPro" id="IPR018392">
    <property type="entry name" value="LysM"/>
</dbReference>
<dbReference type="Gene3D" id="1.20.5.1230">
    <property type="entry name" value="Apolipoprotein A-I"/>
    <property type="match status" value="1"/>
</dbReference>
<proteinExistence type="predicted"/>
<feature type="domain" description="LysM" evidence="2">
    <location>
        <begin position="2"/>
        <end position="47"/>
    </location>
</feature>
<dbReference type="EMBL" id="CP097899">
    <property type="protein sequence ID" value="URN92923.1"/>
    <property type="molecule type" value="Genomic_DNA"/>
</dbReference>
<evidence type="ECO:0000259" key="2">
    <source>
        <dbReference type="PROSITE" id="PS51782"/>
    </source>
</evidence>
<name>A0A9J6ZA50_9BACL</name>
<dbReference type="Pfam" id="PF01476">
    <property type="entry name" value="LysM"/>
    <property type="match status" value="4"/>
</dbReference>
<dbReference type="Gene3D" id="3.10.350.10">
    <property type="entry name" value="LysM domain"/>
    <property type="match status" value="4"/>
</dbReference>
<feature type="domain" description="LysM" evidence="2">
    <location>
        <begin position="225"/>
        <end position="270"/>
    </location>
</feature>
<gene>
    <name evidence="3" type="ORF">NAG76_13835</name>
</gene>
<feature type="domain" description="LysM" evidence="2">
    <location>
        <begin position="69"/>
        <end position="114"/>
    </location>
</feature>
<feature type="domain" description="LysM" evidence="2">
    <location>
        <begin position="161"/>
        <end position="206"/>
    </location>
</feature>
<dbReference type="KEGG" id="plig:NAG76_13835"/>
<dbReference type="PANTHER" id="PTHR33734">
    <property type="entry name" value="LYSM DOMAIN-CONTAINING GPI-ANCHORED PROTEIN 2"/>
    <property type="match status" value="1"/>
</dbReference>
<dbReference type="SUPFAM" id="SSF54106">
    <property type="entry name" value="LysM domain"/>
    <property type="match status" value="4"/>
</dbReference>
<evidence type="ECO:0000313" key="4">
    <source>
        <dbReference type="Proteomes" id="UP001056756"/>
    </source>
</evidence>
<dbReference type="PROSITE" id="PS50943">
    <property type="entry name" value="HTH_CROC1"/>
    <property type="match status" value="1"/>
</dbReference>
<sequence length="877" mass="93804">MRIHIVKQDDSIFHLAQKYHVTVDELLKQNSNIIDPYNLEIGSKLRIPSMSSAMVRSDRSGGMQMEIIHQHVVTSGDSMWKLSQEWGVSLADLIAVNKHIHNPNVLQIGDIINIPKKASMGASQQVTAQATSTTPISSTPEVSVTLPSVPSLLHHLLPGFQLHTVVSGDSLYKISKKYGVSLDDILALNPNITNPNQLSIGMKVLIPKGATSPSDIPVVDITTTQKYIVQSGDTLWKLANTWNIPLKELVAANKQLSNPNALQVGDIINIPKSYSVDLSGQIHAQQLNGMSANQKAANQQMINSKKANNQIMPTQAVQPKQPTPIQISPTINVAPTINVTKAAPIQKVVAAQVKPTVTAKTVAPIKTKTEPVATAKVEPLSTKVSPVANANAKVESMVTKVSPVANANANAKVESVVQKVSPVANANANAKVESMVTKVSPVANANANAKVESMVTKVSPVANANANAKVESMVTKVSPVANANANAKVESVVQKVSPVANANANAKVESVVQKVSPANANANAKVESVMTKVSPVANANANAKVESVMTKVSPVANANANAKVESMATKMMPMANSKIEPMATKMMPMANSKIEPMATKMMPVANSKIEPMATKMMPMANSKIEPMATKMMPVANSKIEPYATKMMPTANSKIEPYATKMMPVANSKIEPYATKMMPVANSKIEPMATKMMPVANKGYAGFKPLPADLEQHPYFPNAEMLHQYQSPNSGNQANMGKFKPMINSNYKVPVSPYSAYAPMQYYNPCGCPTYPNQGNWGGYTQPMNYSNNMNPSGGTIMAQSAMYPPMSYGANVQGYANPWNTDCGCGGTPQPYAEGVANKASKLGPVTKVKKVGKRVNIQAAKKTPKRPKGGRPWLNV</sequence>